<evidence type="ECO:0000259" key="3">
    <source>
        <dbReference type="Pfam" id="PF18962"/>
    </source>
</evidence>
<dbReference type="Pfam" id="PF18962">
    <property type="entry name" value="Por_Secre_tail"/>
    <property type="match status" value="1"/>
</dbReference>
<dbReference type="AlphaFoldDB" id="A0A444WBP3"/>
<proteinExistence type="predicted"/>
<dbReference type="EMBL" id="JUIW01000005">
    <property type="protein sequence ID" value="RYJ43233.1"/>
    <property type="molecule type" value="Genomic_DNA"/>
</dbReference>
<feature type="chain" id="PRO_5019411952" evidence="2">
    <location>
        <begin position="46"/>
        <end position="135"/>
    </location>
</feature>
<name>A0A444WBP3_9FLAO</name>
<dbReference type="NCBIfam" id="TIGR04183">
    <property type="entry name" value="Por_Secre_tail"/>
    <property type="match status" value="1"/>
</dbReference>
<organism evidence="4 5">
    <name type="scientific">Flavobacterium beibuense</name>
    <dbReference type="NCBI Taxonomy" id="657326"/>
    <lineage>
        <taxon>Bacteria</taxon>
        <taxon>Pseudomonadati</taxon>
        <taxon>Bacteroidota</taxon>
        <taxon>Flavobacteriia</taxon>
        <taxon>Flavobacteriales</taxon>
        <taxon>Flavobacteriaceae</taxon>
        <taxon>Flavobacterium</taxon>
    </lineage>
</organism>
<feature type="domain" description="Secretion system C-terminal sorting" evidence="3">
    <location>
        <begin position="65"/>
        <end position="134"/>
    </location>
</feature>
<gene>
    <name evidence="4" type="ORF">NU09_1571</name>
</gene>
<reference evidence="4 5" key="1">
    <citation type="submission" date="2014-12" db="EMBL/GenBank/DDBJ databases">
        <title>Genome sequence of Flavobacterium beibuense RSKm HC5.</title>
        <authorList>
            <person name="Kim J.F."/>
            <person name="Song J.Y."/>
            <person name="Kwak M.-J."/>
            <person name="Lee S.-W."/>
        </authorList>
    </citation>
    <scope>NUCLEOTIDE SEQUENCE [LARGE SCALE GENOMIC DNA]</scope>
    <source>
        <strain evidence="4 5">RSKm HC5</strain>
    </source>
</reference>
<accession>A0A444WBP3</accession>
<dbReference type="Proteomes" id="UP000289775">
    <property type="component" value="Unassembled WGS sequence"/>
</dbReference>
<keyword evidence="5" id="KW-1185">Reference proteome</keyword>
<evidence type="ECO:0000313" key="5">
    <source>
        <dbReference type="Proteomes" id="UP000289775"/>
    </source>
</evidence>
<protein>
    <submittedName>
        <fullName evidence="4">Por secretion system C-terminal sorting domain-containing protein</fullName>
    </submittedName>
</protein>
<evidence type="ECO:0000256" key="2">
    <source>
        <dbReference type="SAM" id="SignalP"/>
    </source>
</evidence>
<feature type="signal peptide" evidence="2">
    <location>
        <begin position="1"/>
        <end position="45"/>
    </location>
</feature>
<evidence type="ECO:0000313" key="4">
    <source>
        <dbReference type="EMBL" id="RYJ43233.1"/>
    </source>
</evidence>
<evidence type="ECO:0000256" key="1">
    <source>
        <dbReference type="ARBA" id="ARBA00022729"/>
    </source>
</evidence>
<keyword evidence="1 2" id="KW-0732">Signal</keyword>
<dbReference type="InterPro" id="IPR026444">
    <property type="entry name" value="Secre_tail"/>
</dbReference>
<sequence length="135" mass="15261">MRGFFFGMIFENIFISLHYQSSSMKKNYFYITLLFFFLMSFSAAAQDSKGNTAVMQQQNIEDLNIYPNPVSSDRVYITSKSGQSKEVEIYDVLGKKILQATITGKELNISNLTAGVYIVKVKEGEATATRKLIVK</sequence>
<comment type="caution">
    <text evidence="4">The sequence shown here is derived from an EMBL/GenBank/DDBJ whole genome shotgun (WGS) entry which is preliminary data.</text>
</comment>